<keyword evidence="1" id="KW-0472">Membrane</keyword>
<dbReference type="AlphaFoldDB" id="A0A2S5VSE0"/>
<keyword evidence="1" id="KW-1133">Transmembrane helix</keyword>
<evidence type="ECO:0000313" key="2">
    <source>
        <dbReference type="EMBL" id="PPF66658.1"/>
    </source>
</evidence>
<name>A0A2S5VSE0_9MICO</name>
<feature type="transmembrane region" description="Helical" evidence="1">
    <location>
        <begin position="30"/>
        <end position="49"/>
    </location>
</feature>
<organism evidence="2 3">
    <name type="scientific">Clavibacter michiganensis</name>
    <dbReference type="NCBI Taxonomy" id="28447"/>
    <lineage>
        <taxon>Bacteria</taxon>
        <taxon>Bacillati</taxon>
        <taxon>Actinomycetota</taxon>
        <taxon>Actinomycetes</taxon>
        <taxon>Micrococcales</taxon>
        <taxon>Microbacteriaceae</taxon>
        <taxon>Clavibacter</taxon>
    </lineage>
</organism>
<feature type="transmembrane region" description="Helical" evidence="1">
    <location>
        <begin position="171"/>
        <end position="193"/>
    </location>
</feature>
<feature type="transmembrane region" description="Helical" evidence="1">
    <location>
        <begin position="6"/>
        <end position="23"/>
    </location>
</feature>
<comment type="caution">
    <text evidence="2">The sequence shown here is derived from an EMBL/GenBank/DDBJ whole genome shotgun (WGS) entry which is preliminary data.</text>
</comment>
<evidence type="ECO:0000313" key="3">
    <source>
        <dbReference type="Proteomes" id="UP000239241"/>
    </source>
</evidence>
<feature type="transmembrane region" description="Helical" evidence="1">
    <location>
        <begin position="205"/>
        <end position="226"/>
    </location>
</feature>
<dbReference type="EMBL" id="PSXY01000018">
    <property type="protein sequence ID" value="PPF66658.1"/>
    <property type="molecule type" value="Genomic_DNA"/>
</dbReference>
<evidence type="ECO:0000256" key="1">
    <source>
        <dbReference type="SAM" id="Phobius"/>
    </source>
</evidence>
<feature type="transmembrane region" description="Helical" evidence="1">
    <location>
        <begin position="98"/>
        <end position="118"/>
    </location>
</feature>
<reference evidence="2 3" key="1">
    <citation type="submission" date="2018-02" db="EMBL/GenBank/DDBJ databases">
        <title>Bacteriophage NCPPB3778 and a type I-E CRISPR drive the evolution of the US Biological Select Agent, Rathayibacter toxicus.</title>
        <authorList>
            <person name="Davis E.W.II."/>
            <person name="Tabima J.F."/>
            <person name="Weisberg A.J."/>
            <person name="Lopes L.D."/>
            <person name="Wiseman M.S."/>
            <person name="Wiseman M.S."/>
            <person name="Pupko T."/>
            <person name="Belcher M.S."/>
            <person name="Sechler A.J."/>
            <person name="Tancos M.A."/>
            <person name="Schroeder B.K."/>
            <person name="Murray T.D."/>
            <person name="Luster D.G."/>
            <person name="Schneider W.L."/>
            <person name="Rogers E."/>
            <person name="Andreote F.D."/>
            <person name="Grunwald N.J."/>
            <person name="Putnam M.L."/>
            <person name="Chang J.H."/>
        </authorList>
    </citation>
    <scope>NUCLEOTIDE SEQUENCE [LARGE SCALE GENOMIC DNA]</scope>
    <source>
        <strain evidence="2 3">AY1B3</strain>
    </source>
</reference>
<sequence length="238" mass="25081">MITTYFIAIILAALALSRLPSGLRGRNRLVLGSALAIALAFGLVVPPIYESVESLVPAVANFPDLIAKLLLFTGLLLAATQVARAYEAPRAQRLISGLPGVVVFVALFAIDVLVFASVHTGARVPDLAANLDQPLVRLYSTIATAYPAYLFALLLPHVASGCRSSQLTVRVTSWLLSAGFALAIVRFGLGLLTLLAPDFYSPGQVVSGVAALLVACGLAAAFFARLSRTRRTHLAKEA</sequence>
<protein>
    <recommendedName>
        <fullName evidence="4">Integral membrane protein</fullName>
    </recommendedName>
</protein>
<dbReference type="Proteomes" id="UP000239241">
    <property type="component" value="Unassembled WGS sequence"/>
</dbReference>
<feature type="transmembrane region" description="Helical" evidence="1">
    <location>
        <begin position="69"/>
        <end position="86"/>
    </location>
</feature>
<dbReference type="RefSeq" id="WP_104290703.1">
    <property type="nucleotide sequence ID" value="NZ_PSXY01000018.1"/>
</dbReference>
<accession>A0A2S5VSE0</accession>
<feature type="transmembrane region" description="Helical" evidence="1">
    <location>
        <begin position="138"/>
        <end position="159"/>
    </location>
</feature>
<evidence type="ECO:0008006" key="4">
    <source>
        <dbReference type="Google" id="ProtNLM"/>
    </source>
</evidence>
<gene>
    <name evidence="2" type="ORF">C5E16_11130</name>
</gene>
<proteinExistence type="predicted"/>
<keyword evidence="1" id="KW-0812">Transmembrane</keyword>